<feature type="transmembrane region" description="Helical" evidence="15">
    <location>
        <begin position="545"/>
        <end position="565"/>
    </location>
</feature>
<comment type="similarity">
    <text evidence="2">Belongs to the glycosyltransferase 48 family.</text>
</comment>
<dbReference type="InterPro" id="IPR039431">
    <property type="entry name" value="Vta1/CALS_N"/>
</dbReference>
<keyword evidence="8" id="KW-0133">Cell shape</keyword>
<dbReference type="FunFam" id="1.25.40.270:FF:000002">
    <property type="entry name" value="callose synthase 3"/>
    <property type="match status" value="1"/>
</dbReference>
<feature type="transmembrane region" description="Helical" evidence="15">
    <location>
        <begin position="590"/>
        <end position="610"/>
    </location>
</feature>
<evidence type="ECO:0000256" key="1">
    <source>
        <dbReference type="ARBA" id="ARBA00004651"/>
    </source>
</evidence>
<dbReference type="InterPro" id="IPR003440">
    <property type="entry name" value="Glyco_trans_48_dom"/>
</dbReference>
<evidence type="ECO:0000256" key="13">
    <source>
        <dbReference type="ARBA" id="ARBA00047777"/>
    </source>
</evidence>
<keyword evidence="5" id="KW-0328">Glycosyltransferase</keyword>
<evidence type="ECO:0000256" key="11">
    <source>
        <dbReference type="ARBA" id="ARBA00023316"/>
    </source>
</evidence>
<feature type="region of interest" description="Disordered" evidence="14">
    <location>
        <begin position="1"/>
        <end position="26"/>
    </location>
</feature>
<dbReference type="Pfam" id="PF14288">
    <property type="entry name" value="FKS1_dom1"/>
    <property type="match status" value="1"/>
</dbReference>
<accession>A0A1D6LMB5</accession>
<evidence type="ECO:0000256" key="6">
    <source>
        <dbReference type="ARBA" id="ARBA00022679"/>
    </source>
</evidence>
<gene>
    <name evidence="17" type="ORF">ZEAMMB73_Zm00001d036351</name>
</gene>
<feature type="transmembrane region" description="Helical" evidence="15">
    <location>
        <begin position="724"/>
        <end position="743"/>
    </location>
</feature>
<organism evidence="17">
    <name type="scientific">Zea mays</name>
    <name type="common">Maize</name>
    <dbReference type="NCBI Taxonomy" id="4577"/>
    <lineage>
        <taxon>Eukaryota</taxon>
        <taxon>Viridiplantae</taxon>
        <taxon>Streptophyta</taxon>
        <taxon>Embryophyta</taxon>
        <taxon>Tracheophyta</taxon>
        <taxon>Spermatophyta</taxon>
        <taxon>Magnoliopsida</taxon>
        <taxon>Liliopsida</taxon>
        <taxon>Poales</taxon>
        <taxon>Poaceae</taxon>
        <taxon>PACMAD clade</taxon>
        <taxon>Panicoideae</taxon>
        <taxon>Andropogonodae</taxon>
        <taxon>Andropogoneae</taxon>
        <taxon>Tripsacinae</taxon>
        <taxon>Zea</taxon>
    </lineage>
</organism>
<feature type="transmembrane region" description="Helical" evidence="15">
    <location>
        <begin position="475"/>
        <end position="491"/>
    </location>
</feature>
<dbReference type="InterPro" id="IPR058851">
    <property type="entry name" value="CALS1_helical"/>
</dbReference>
<evidence type="ECO:0000256" key="10">
    <source>
        <dbReference type="ARBA" id="ARBA00023136"/>
    </source>
</evidence>
<sequence>MAAPGRRTADVSSSSPAPSPSPSTGRRLLRTQTVANEVEATNPRVAYLCRFYAFEKAHRLDPTSSGRGVRQFKTALLQRLERENDPTLKGRVHQSDAREMQRFYREYYKKYIQALQHAADKADRALLTKAYQTAAVLFEVLRAVNVSQSVEVDQAILDTHNKVEEKKKLYVPYNILPLDPESTGQAIMRYPEIQAAVYALRNTRGLPWPKDQDKKPGEKNTGKDLLDWLQAMFGFQKDNVSNQREHLVLLLANVHIMKVPKVDQQPKLDDKALDAVMKKLFKNYKKWCKYLGRKSSLWLPTIQQEVQQRKLLYMGLYLLIWGEAANLRFMPECICYIYHHMAFELYGMLAGNVSPMTGENVKPAYGGDEEAFLIKVVTPIYKVIEKEAERSKTMKSKHSHWRNYDDLNEYFWSVDCFRLGWPMRADADFFKTPKDAYLNLLNGENRSAGNTHWMGKVNFVEIRSFWHIFRSFDRMWIFLILSLQAMIIIAWNGGTPSDIFDAGVFKKVLSIFITAAILKLGQAILDLIFGWKARRNMSFAVKLRYILKLICAAAWVVILPVTYAYTWENPTGLARTIKSWLGDGQNQPSLYILAIVIYMAPNIVASMLFLFPFMRRFLESSNVKVITIIMWWSQPRLFVGRGMHEGAFSLFKYTMFWVLLLATKLTVSFYIEIKPLVQPTIDIMREPIRTFQWHEFFPHGTNNIGVVISLWAPIILVYFMDTQIWYALFSTLIGGIYGAYRRLGEIRTLGMLRSRFESLPEAFNERLIPSDANKSKGLRAAFSSRPKASGDERQKEKRAARFAQMWNVIITSFREEDLIDNREMDLLLVPYCKDRELDIFQWPPFLLASKIPIALDMAADSGGKDRDLTKRIKSDPYFSFAIRECYASFKNIINTLVFGQREKDVLAQIFAVVDQHIEDETLIKDLNMRNLPALSKKFVELLELLQKNKEEDLGQVVILFQDMLEVVTRDIMEEQDQLGTLLESAHGANSRKHEGITPLDQQDQLFAKAIKFPVDESIAWTEKIKRLHLLLTVKESAMDVPTNLDARRRISFFANSLFMDMPNAPKVRNMLAFSYPSLRVAYIDEVEAPSQDRNKKIEKVYYSVLVKASVTKPDEPGQSLDQVIYKIKLPGNAILGEGKPENQNHAIIFTRGECLQTIDMNQEHYMEEALKMRNLLQEFEKKHGVRYPSILGVREHIFTGSVSSLAWFMSNQETSFVTIGQRVLANPLRVRFHYGHPDIFDRLFHITRGGVSKASKIINLSEDIFAGFNSTLREGNVTHHEYMQVGKGRDVGLNQISLFEAKIANGNGEQTLSRDIYRLGHRFDFFRMLSCYYTTIGFYFSTMVFW</sequence>
<dbReference type="InterPro" id="IPR023175">
    <property type="entry name" value="Vta1/CALS_N_sf"/>
</dbReference>
<proteinExistence type="inferred from homology"/>
<feature type="transmembrane region" description="Helical" evidence="15">
    <location>
        <begin position="511"/>
        <end position="533"/>
    </location>
</feature>
<evidence type="ECO:0000256" key="9">
    <source>
        <dbReference type="ARBA" id="ARBA00022989"/>
    </source>
</evidence>
<evidence type="ECO:0000256" key="7">
    <source>
        <dbReference type="ARBA" id="ARBA00022692"/>
    </source>
</evidence>
<evidence type="ECO:0000313" key="17">
    <source>
        <dbReference type="EMBL" id="AQK80720.1"/>
    </source>
</evidence>
<evidence type="ECO:0000259" key="16">
    <source>
        <dbReference type="SMART" id="SM01205"/>
    </source>
</evidence>
<dbReference type="PaxDb" id="4577-AC190909.3_FGP004"/>
<dbReference type="Gene3D" id="1.25.40.270">
    <property type="entry name" value="Vacuolar protein sorting-associated protein vta1"/>
    <property type="match status" value="1"/>
</dbReference>
<feature type="transmembrane region" description="Helical" evidence="15">
    <location>
        <begin position="696"/>
        <end position="718"/>
    </location>
</feature>
<feature type="transmembrane region" description="Helical" evidence="15">
    <location>
        <begin position="654"/>
        <end position="675"/>
    </location>
</feature>
<dbReference type="Pfam" id="PF02364">
    <property type="entry name" value="Glucan_synthase"/>
    <property type="match status" value="1"/>
</dbReference>
<dbReference type="InterPro" id="IPR026899">
    <property type="entry name" value="FKS1-like_dom1"/>
</dbReference>
<evidence type="ECO:0000256" key="12">
    <source>
        <dbReference type="ARBA" id="ARBA00032165"/>
    </source>
</evidence>
<dbReference type="GO" id="GO:0008360">
    <property type="term" value="P:regulation of cell shape"/>
    <property type="evidence" value="ECO:0007669"/>
    <property type="project" value="UniProtKB-KW"/>
</dbReference>
<dbReference type="GO" id="GO:0005886">
    <property type="term" value="C:plasma membrane"/>
    <property type="evidence" value="ECO:0007669"/>
    <property type="project" value="UniProtKB-SubCell"/>
</dbReference>
<evidence type="ECO:0000256" key="5">
    <source>
        <dbReference type="ARBA" id="ARBA00022676"/>
    </source>
</evidence>
<evidence type="ECO:0000256" key="14">
    <source>
        <dbReference type="SAM" id="MobiDB-lite"/>
    </source>
</evidence>
<dbReference type="EMBL" id="CM000782">
    <property type="protein sequence ID" value="AQK80720.1"/>
    <property type="molecule type" value="Genomic_DNA"/>
</dbReference>
<keyword evidence="10 15" id="KW-0472">Membrane</keyword>
<dbReference type="PANTHER" id="PTHR12741">
    <property type="entry name" value="LYST-INTERACTING PROTEIN LIP5 DOPAMINE RESPONSIVE PROTEIN DRG-1"/>
    <property type="match status" value="1"/>
</dbReference>
<name>A0A1D6LMB5_MAIZE</name>
<keyword evidence="6 17" id="KW-0808">Transferase</keyword>
<protein>
    <recommendedName>
        <fullName evidence="12">1,3-beta-glucan synthase</fullName>
        <ecNumber evidence="3">2.4.1.34</ecNumber>
    </recommendedName>
    <alternativeName>
        <fullName evidence="12">1,3-beta-glucan synthase</fullName>
    </alternativeName>
</protein>
<dbReference type="SMART" id="SM01205">
    <property type="entry name" value="FKS1_dom1"/>
    <property type="match status" value="1"/>
</dbReference>
<evidence type="ECO:0000256" key="3">
    <source>
        <dbReference type="ARBA" id="ARBA00012589"/>
    </source>
</evidence>
<dbReference type="EC" id="2.4.1.34" evidence="3"/>
<dbReference type="GO" id="GO:0071555">
    <property type="term" value="P:cell wall organization"/>
    <property type="evidence" value="ECO:0007669"/>
    <property type="project" value="UniProtKB-KW"/>
</dbReference>
<comment type="catalytic activity">
    <reaction evidence="13">
        <text>[(1-&gt;3)-beta-D-glucosyl](n) + UDP-alpha-D-glucose = [(1-&gt;3)-beta-D-glucosyl](n+1) + UDP + H(+)</text>
        <dbReference type="Rhea" id="RHEA:21476"/>
        <dbReference type="Rhea" id="RHEA-COMP:11146"/>
        <dbReference type="Rhea" id="RHEA-COMP:14303"/>
        <dbReference type="ChEBI" id="CHEBI:15378"/>
        <dbReference type="ChEBI" id="CHEBI:37671"/>
        <dbReference type="ChEBI" id="CHEBI:58223"/>
        <dbReference type="ChEBI" id="CHEBI:58885"/>
        <dbReference type="EC" id="2.4.1.34"/>
    </reaction>
</comment>
<evidence type="ECO:0000256" key="8">
    <source>
        <dbReference type="ARBA" id="ARBA00022960"/>
    </source>
</evidence>
<evidence type="ECO:0000256" key="4">
    <source>
        <dbReference type="ARBA" id="ARBA00022475"/>
    </source>
</evidence>
<evidence type="ECO:0000256" key="15">
    <source>
        <dbReference type="SAM" id="Phobius"/>
    </source>
</evidence>
<keyword evidence="7 15" id="KW-0812">Transmembrane</keyword>
<dbReference type="Pfam" id="PF04652">
    <property type="entry name" value="Vta1"/>
    <property type="match status" value="1"/>
</dbReference>
<keyword evidence="9 15" id="KW-1133">Transmembrane helix</keyword>
<keyword evidence="4" id="KW-1003">Cell membrane</keyword>
<dbReference type="Pfam" id="PF25968">
    <property type="entry name" value="CALS1"/>
    <property type="match status" value="1"/>
</dbReference>
<dbReference type="PANTHER" id="PTHR12741:SF48">
    <property type="entry name" value="1,3-BETA-GLUCAN SYNTHASE COMPONENT FKS1-RELATED"/>
    <property type="match status" value="1"/>
</dbReference>
<feature type="domain" description="1,3-beta-glucan synthase component FKS1-like" evidence="16">
    <location>
        <begin position="308"/>
        <end position="424"/>
    </location>
</feature>
<evidence type="ECO:0000256" key="2">
    <source>
        <dbReference type="ARBA" id="ARBA00009040"/>
    </source>
</evidence>
<comment type="subcellular location">
    <subcellularLocation>
        <location evidence="1">Cell membrane</location>
        <topology evidence="1">Multi-pass membrane protein</topology>
    </subcellularLocation>
</comment>
<keyword evidence="11" id="KW-0961">Cell wall biogenesis/degradation</keyword>
<reference evidence="17" key="1">
    <citation type="submission" date="2015-12" db="EMBL/GenBank/DDBJ databases">
        <title>Update maize B73 reference genome by single molecule sequencing technologies.</title>
        <authorList>
            <consortium name="Maize Genome Sequencing Project"/>
            <person name="Ware D."/>
        </authorList>
    </citation>
    <scope>NUCLEOTIDE SEQUENCE</scope>
    <source>
        <tissue evidence="17">Seedling</tissue>
    </source>
</reference>
<dbReference type="GO" id="GO:0000148">
    <property type="term" value="C:1,3-beta-D-glucan synthase complex"/>
    <property type="evidence" value="ECO:0007669"/>
    <property type="project" value="InterPro"/>
</dbReference>
<dbReference type="GO" id="GO:0003843">
    <property type="term" value="F:1,3-beta-D-glucan synthase activity"/>
    <property type="evidence" value="ECO:0007669"/>
    <property type="project" value="UniProtKB-EC"/>
</dbReference>
<dbReference type="GO" id="GO:0006075">
    <property type="term" value="P:(1-&gt;3)-beta-D-glucan biosynthetic process"/>
    <property type="evidence" value="ECO:0007669"/>
    <property type="project" value="InterPro"/>
</dbReference>